<dbReference type="KEGG" id="sti:Sthe_1597"/>
<evidence type="ECO:0000313" key="4">
    <source>
        <dbReference type="EMBL" id="ACZ39031.1"/>
    </source>
</evidence>
<dbReference type="InterPro" id="IPR034829">
    <property type="entry name" value="DnaD-like_sf"/>
</dbReference>
<dbReference type="RefSeq" id="WP_012872078.1">
    <property type="nucleotide sequence ID" value="NC_013523.1"/>
</dbReference>
<organism evidence="4 5">
    <name type="scientific">Sphaerobacter thermophilus (strain ATCC 49802 / DSM 20745 / KCCM 41009 / NCIMB 13125 / S 6022)</name>
    <dbReference type="NCBI Taxonomy" id="479434"/>
    <lineage>
        <taxon>Bacteria</taxon>
        <taxon>Pseudomonadati</taxon>
        <taxon>Thermomicrobiota</taxon>
        <taxon>Thermomicrobia</taxon>
        <taxon>Sphaerobacterales</taxon>
        <taxon>Sphaerobacterineae</taxon>
        <taxon>Sphaerobacteraceae</taxon>
        <taxon>Sphaerobacter</taxon>
    </lineage>
</organism>
<evidence type="ECO:0000256" key="2">
    <source>
        <dbReference type="SAM" id="MobiDB-lite"/>
    </source>
</evidence>
<dbReference type="OrthoDB" id="9770238at2"/>
<evidence type="ECO:0000256" key="1">
    <source>
        <dbReference type="ARBA" id="ARBA00093462"/>
    </source>
</evidence>
<dbReference type="InterPro" id="IPR053162">
    <property type="entry name" value="DnaD"/>
</dbReference>
<reference evidence="5" key="1">
    <citation type="submission" date="2009-11" db="EMBL/GenBank/DDBJ databases">
        <title>The complete chromosome 1 of Sphaerobacter thermophilus DSM 20745.</title>
        <authorList>
            <person name="Lucas S."/>
            <person name="Copeland A."/>
            <person name="Lapidus A."/>
            <person name="Glavina del Rio T."/>
            <person name="Dalin E."/>
            <person name="Tice H."/>
            <person name="Bruce D."/>
            <person name="Goodwin L."/>
            <person name="Pitluck S."/>
            <person name="Kyrpides N."/>
            <person name="Mavromatis K."/>
            <person name="Ivanova N."/>
            <person name="Mikhailova N."/>
            <person name="LaButti K.M."/>
            <person name="Clum A."/>
            <person name="Sun H.I."/>
            <person name="Brettin T."/>
            <person name="Detter J.C."/>
            <person name="Han C."/>
            <person name="Larimer F."/>
            <person name="Land M."/>
            <person name="Hauser L."/>
            <person name="Markowitz V."/>
            <person name="Cheng J.F."/>
            <person name="Hugenholtz P."/>
            <person name="Woyke T."/>
            <person name="Wu D."/>
            <person name="Steenblock K."/>
            <person name="Schneider S."/>
            <person name="Pukall R."/>
            <person name="Goeker M."/>
            <person name="Klenk H.P."/>
            <person name="Eisen J.A."/>
        </authorList>
    </citation>
    <scope>NUCLEOTIDE SEQUENCE [LARGE SCALE GENOMIC DNA]</scope>
    <source>
        <strain evidence="5">ATCC 49802 / DSM 20745 / S 6022</strain>
    </source>
</reference>
<feature type="region of interest" description="Disordered" evidence="2">
    <location>
        <begin position="210"/>
        <end position="229"/>
    </location>
</feature>
<dbReference type="eggNOG" id="COG3935">
    <property type="taxonomic scope" value="Bacteria"/>
</dbReference>
<feature type="domain" description="DnaB/C C-terminal" evidence="3">
    <location>
        <begin position="151"/>
        <end position="210"/>
    </location>
</feature>
<sequence length="244" mass="27989">MHHDAGNDPDARIPVPRQFFEELLPAMRDIAEIKVMLTLYRLLASPDWRDGVVPESALYTDEHLLEGLRLTGAALLPLDDIRRGIELAVARGALLRFRVVGDDGGEAWLMPATPENRLRLGLFEQGLAPLPPAVGAREPSLRVERERPNVFRLYEQNVGLVTPIIADQLIEALELYPEQWIEDAIQEAVSYNRRQWRYIQRILERWATEGRGDEADRRSGRPATAFDPERHLRGKHAPIFRRRR</sequence>
<protein>
    <submittedName>
        <fullName evidence="4">Primosome, DnaD subunit</fullName>
    </submittedName>
</protein>
<dbReference type="Proteomes" id="UP000002027">
    <property type="component" value="Chromosome 1"/>
</dbReference>
<accession>D1C464</accession>
<dbReference type="PANTHER" id="PTHR37293">
    <property type="entry name" value="PHAGE REPLICATION PROTEIN-RELATED"/>
    <property type="match status" value="1"/>
</dbReference>
<dbReference type="NCBIfam" id="TIGR01446">
    <property type="entry name" value="DnaD_dom"/>
    <property type="match status" value="1"/>
</dbReference>
<reference evidence="4 5" key="2">
    <citation type="journal article" date="2010" name="Stand. Genomic Sci.">
        <title>Complete genome sequence of Desulfohalobium retbaense type strain (HR(100)).</title>
        <authorList>
            <person name="Spring S."/>
            <person name="Nolan M."/>
            <person name="Lapidus A."/>
            <person name="Glavina Del Rio T."/>
            <person name="Copeland A."/>
            <person name="Tice H."/>
            <person name="Cheng J.F."/>
            <person name="Lucas S."/>
            <person name="Land M."/>
            <person name="Chen F."/>
            <person name="Bruce D."/>
            <person name="Goodwin L."/>
            <person name="Pitluck S."/>
            <person name="Ivanova N."/>
            <person name="Mavromatis K."/>
            <person name="Mikhailova N."/>
            <person name="Pati A."/>
            <person name="Chen A."/>
            <person name="Palaniappan K."/>
            <person name="Hauser L."/>
            <person name="Chang Y.J."/>
            <person name="Jeffries C.D."/>
            <person name="Munk C."/>
            <person name="Kiss H."/>
            <person name="Chain P."/>
            <person name="Han C."/>
            <person name="Brettin T."/>
            <person name="Detter J.C."/>
            <person name="Schuler E."/>
            <person name="Goker M."/>
            <person name="Rohde M."/>
            <person name="Bristow J."/>
            <person name="Eisen J.A."/>
            <person name="Markowitz V."/>
            <person name="Hugenholtz P."/>
            <person name="Kyrpides N.C."/>
            <person name="Klenk H.P."/>
        </authorList>
    </citation>
    <scope>NUCLEOTIDE SEQUENCE [LARGE SCALE GENOMIC DNA]</scope>
    <source>
        <strain evidence="5">ATCC 49802 / DSM 20745 / S 6022</strain>
    </source>
</reference>
<dbReference type="InParanoid" id="D1C464"/>
<dbReference type="SUPFAM" id="SSF158499">
    <property type="entry name" value="DnaD domain-like"/>
    <property type="match status" value="1"/>
</dbReference>
<dbReference type="EMBL" id="CP001823">
    <property type="protein sequence ID" value="ACZ39031.1"/>
    <property type="molecule type" value="Genomic_DNA"/>
</dbReference>
<dbReference type="AlphaFoldDB" id="D1C464"/>
<gene>
    <name evidence="4" type="ordered locus">Sthe_1597</name>
</gene>
<dbReference type="Gene3D" id="1.10.10.630">
    <property type="entry name" value="DnaD domain-like"/>
    <property type="match status" value="1"/>
</dbReference>
<dbReference type="PANTHER" id="PTHR37293:SF5">
    <property type="entry name" value="DNA REPLICATION PROTEIN"/>
    <property type="match status" value="1"/>
</dbReference>
<feature type="compositionally biased region" description="Basic and acidic residues" evidence="2">
    <location>
        <begin position="210"/>
        <end position="219"/>
    </location>
</feature>
<comment type="similarity">
    <text evidence="1">Belongs to the DnaB/DnaD family.</text>
</comment>
<evidence type="ECO:0000313" key="5">
    <source>
        <dbReference type="Proteomes" id="UP000002027"/>
    </source>
</evidence>
<proteinExistence type="inferred from homology"/>
<dbReference type="Pfam" id="PF07261">
    <property type="entry name" value="DnaB_2"/>
    <property type="match status" value="1"/>
</dbReference>
<keyword evidence="5" id="KW-1185">Reference proteome</keyword>
<dbReference type="InterPro" id="IPR006343">
    <property type="entry name" value="DnaB/C_C"/>
</dbReference>
<dbReference type="HOGENOM" id="CLU_1160381_0_0_0"/>
<evidence type="ECO:0000259" key="3">
    <source>
        <dbReference type="Pfam" id="PF07261"/>
    </source>
</evidence>
<name>D1C464_SPHTD</name>
<dbReference type="STRING" id="479434.Sthe_1597"/>